<dbReference type="PANTHER" id="PTHR46388:SF2">
    <property type="entry name" value="NHL REPEAT-CONTAINING PROTEIN 2"/>
    <property type="match status" value="1"/>
</dbReference>
<proteinExistence type="predicted"/>
<name>A0A937X721_9BACT</name>
<dbReference type="PANTHER" id="PTHR46388">
    <property type="entry name" value="NHL REPEAT-CONTAINING PROTEIN 2"/>
    <property type="match status" value="1"/>
</dbReference>
<sequence>MWGSVRDLGYPGSLLFDPGGELFFGDGFTGYVRRFRPGNLKTGEATRVPPEGDWIIASDEMPVVPTQAFRDAHPKARDISPRGASLAPDGTLYLADARNHRVLAIAPIQPGESYRRARRVAGLPPPPQFDSDLLAGFSGDGGPAILAALAHPNGVMWRSEGASGSLYVADTDNHRIRRVDLATGLISTVAGSGPGFVRDDPPPGSFGGDGGPAMSATFKYPMRAAFLPDGTLLIADSGNQRVRIVEKDGSIGTLAGASPAAAGATAIDGAADQTVLGDVRDMAVDASGDIVVAAFDRGIRKIWLRSGR</sequence>
<feature type="domain" description="Teneurin NHL" evidence="1">
    <location>
        <begin position="162"/>
        <end position="245"/>
    </location>
</feature>
<gene>
    <name evidence="2" type="ORF">FJZ00_06590</name>
</gene>
<dbReference type="InterPro" id="IPR056822">
    <property type="entry name" value="TEN_NHL"/>
</dbReference>
<dbReference type="InterPro" id="IPR011042">
    <property type="entry name" value="6-blade_b-propeller_TolB-like"/>
</dbReference>
<dbReference type="SUPFAM" id="SSF101898">
    <property type="entry name" value="NHL repeat"/>
    <property type="match status" value="1"/>
</dbReference>
<reference evidence="2 3" key="1">
    <citation type="submission" date="2019-03" db="EMBL/GenBank/DDBJ databases">
        <title>Lake Tanganyika Metagenome-Assembled Genomes (MAGs).</title>
        <authorList>
            <person name="Tran P."/>
        </authorList>
    </citation>
    <scope>NUCLEOTIDE SEQUENCE [LARGE SCALE GENOMIC DNA]</scope>
    <source>
        <strain evidence="2">K_DeepCast_65m_m2_236</strain>
    </source>
</reference>
<evidence type="ECO:0000313" key="2">
    <source>
        <dbReference type="EMBL" id="MBM3274801.1"/>
    </source>
</evidence>
<dbReference type="EMBL" id="VGJX01000333">
    <property type="protein sequence ID" value="MBM3274801.1"/>
    <property type="molecule type" value="Genomic_DNA"/>
</dbReference>
<evidence type="ECO:0000259" key="1">
    <source>
        <dbReference type="Pfam" id="PF25021"/>
    </source>
</evidence>
<dbReference type="Pfam" id="PF25021">
    <property type="entry name" value="TEN_NHL"/>
    <property type="match status" value="1"/>
</dbReference>
<comment type="caution">
    <text evidence="2">The sequence shown here is derived from an EMBL/GenBank/DDBJ whole genome shotgun (WGS) entry which is preliminary data.</text>
</comment>
<evidence type="ECO:0000313" key="3">
    <source>
        <dbReference type="Proteomes" id="UP000703893"/>
    </source>
</evidence>
<dbReference type="AlphaFoldDB" id="A0A937X721"/>
<dbReference type="Proteomes" id="UP000703893">
    <property type="component" value="Unassembled WGS sequence"/>
</dbReference>
<accession>A0A937X721</accession>
<dbReference type="Gene3D" id="2.120.10.30">
    <property type="entry name" value="TolB, C-terminal domain"/>
    <property type="match status" value="3"/>
</dbReference>
<protein>
    <recommendedName>
        <fullName evidence="1">Teneurin NHL domain-containing protein</fullName>
    </recommendedName>
</protein>
<organism evidence="2 3">
    <name type="scientific">Candidatus Tanganyikabacteria bacterium</name>
    <dbReference type="NCBI Taxonomy" id="2961651"/>
    <lineage>
        <taxon>Bacteria</taxon>
        <taxon>Bacillati</taxon>
        <taxon>Candidatus Sericytochromatia</taxon>
        <taxon>Candidatus Tanganyikabacteria</taxon>
    </lineage>
</organism>